<sequence length="540" mass="61101">MQKGKRVSPNLTCHWDPGEHAPDSNTSYILYAQYRFVLVEMYCSFPIYMETKVWVEVKNELGSVNSTELLAHAECFVKPNPPSNVMLIPEANFSMSLIVNWTHSFYLKLKYNIRYCQAGSSVPQSATESYIESFRLQFLQPYTDYVVQMRCINQKGIGYWSDWSPNATARTPEASKSLLSRFILANDLCFYFMSQDPVKSNGKILGYNITVEENGVSAERHVVHSKEHQLHIKGEKMFIRMTAHNSAGVSPVASLVVPRSTTETQKTVFHLKWEEIPVTSQRGFLTNYTIFYKTGDNEQCKRNWLSPTKCYFTAYVGELEVMVCLGFLVFVLFIMIYSLKKRESIKNHFWPHIPNPSHSTIANWSPDSKLPDLSIMEVGMFDGKSLCEEDKTVLPLKKDKYFSEEHSSGIGGSSCMSSPRQSVSDNDEGDSCQTTASTMQYSSVVASGYKGQTPSLQAPVFARSESTQPLLESEEHPEHLLEGSRHWTSGQGIEQQQMQEGKSSYNSLNFCPVAKKKYTPTLTEDPPGLTPCYMPQQSGH</sequence>
<dbReference type="Gene3D" id="2.60.40.10">
    <property type="entry name" value="Immunoglobulins"/>
    <property type="match status" value="3"/>
</dbReference>
<dbReference type="InterPro" id="IPR036116">
    <property type="entry name" value="FN3_sf"/>
</dbReference>
<keyword evidence="2 9" id="KW-0812">Transmembrane</keyword>
<dbReference type="CDD" id="cd00063">
    <property type="entry name" value="FN3"/>
    <property type="match status" value="1"/>
</dbReference>
<keyword evidence="5 9" id="KW-0472">Membrane</keyword>
<comment type="subcellular location">
    <subcellularLocation>
        <location evidence="1">Membrane</location>
        <topology evidence="1">Single-pass type I membrane protein</topology>
    </subcellularLocation>
</comment>
<reference evidence="11" key="3">
    <citation type="submission" date="2025-09" db="UniProtKB">
        <authorList>
            <consortium name="Ensembl"/>
        </authorList>
    </citation>
    <scope>IDENTIFICATION</scope>
</reference>
<dbReference type="Pfam" id="PF00041">
    <property type="entry name" value="fn3"/>
    <property type="match status" value="1"/>
</dbReference>
<evidence type="ECO:0000313" key="12">
    <source>
        <dbReference type="Proteomes" id="UP000314983"/>
    </source>
</evidence>
<evidence type="ECO:0000256" key="7">
    <source>
        <dbReference type="ARBA" id="ARBA00023180"/>
    </source>
</evidence>
<feature type="domain" description="Fibronectin type-III" evidence="10">
    <location>
        <begin position="81"/>
        <end position="174"/>
    </location>
</feature>
<evidence type="ECO:0000256" key="5">
    <source>
        <dbReference type="ARBA" id="ARBA00023136"/>
    </source>
</evidence>
<keyword evidence="4 9" id="KW-1133">Transmembrane helix</keyword>
<gene>
    <name evidence="11" type="primary">LOC113576766</name>
</gene>
<dbReference type="Ensembl" id="ENSEEET00000060526.1">
    <property type="protein sequence ID" value="ENSEEEP00000053265.1"/>
    <property type="gene ID" value="ENSEEEG00000025681.1"/>
</dbReference>
<name>A0AAY5E8R0_ELEEL</name>
<dbReference type="PROSITE" id="PS50853">
    <property type="entry name" value="FN3"/>
    <property type="match status" value="1"/>
</dbReference>
<dbReference type="SMART" id="SM00060">
    <property type="entry name" value="FN3"/>
    <property type="match status" value="1"/>
</dbReference>
<protein>
    <submittedName>
        <fullName evidence="11">Interleukin 6 cytokine family signal transduce</fullName>
    </submittedName>
</protein>
<evidence type="ECO:0000256" key="4">
    <source>
        <dbReference type="ARBA" id="ARBA00022989"/>
    </source>
</evidence>
<keyword evidence="6" id="KW-0675">Receptor</keyword>
<dbReference type="GeneTree" id="ENSGT00940000155603"/>
<keyword evidence="12" id="KW-1185">Reference proteome</keyword>
<evidence type="ECO:0000256" key="8">
    <source>
        <dbReference type="SAM" id="MobiDB-lite"/>
    </source>
</evidence>
<dbReference type="GO" id="GO:0009897">
    <property type="term" value="C:external side of plasma membrane"/>
    <property type="evidence" value="ECO:0007669"/>
    <property type="project" value="TreeGrafter"/>
</dbReference>
<dbReference type="PANTHER" id="PTHR23037">
    <property type="entry name" value="CYTOKINE RECEPTOR"/>
    <property type="match status" value="1"/>
</dbReference>
<evidence type="ECO:0000256" key="2">
    <source>
        <dbReference type="ARBA" id="ARBA00022692"/>
    </source>
</evidence>
<evidence type="ECO:0000256" key="9">
    <source>
        <dbReference type="SAM" id="Phobius"/>
    </source>
</evidence>
<feature type="transmembrane region" description="Helical" evidence="9">
    <location>
        <begin position="319"/>
        <end position="339"/>
    </location>
</feature>
<dbReference type="InterPro" id="IPR013783">
    <property type="entry name" value="Ig-like_fold"/>
</dbReference>
<evidence type="ECO:0000256" key="1">
    <source>
        <dbReference type="ARBA" id="ARBA00004479"/>
    </source>
</evidence>
<dbReference type="GO" id="GO:0004896">
    <property type="term" value="F:cytokine receptor activity"/>
    <property type="evidence" value="ECO:0007669"/>
    <property type="project" value="TreeGrafter"/>
</dbReference>
<keyword evidence="3" id="KW-0732">Signal</keyword>
<dbReference type="SUPFAM" id="SSF49265">
    <property type="entry name" value="Fibronectin type III"/>
    <property type="match status" value="3"/>
</dbReference>
<reference evidence="11" key="2">
    <citation type="submission" date="2025-08" db="UniProtKB">
        <authorList>
            <consortium name="Ensembl"/>
        </authorList>
    </citation>
    <scope>IDENTIFICATION</scope>
</reference>
<accession>A0AAY5E8R0</accession>
<reference evidence="11 12" key="1">
    <citation type="submission" date="2020-05" db="EMBL/GenBank/DDBJ databases">
        <title>Electrophorus electricus (electric eel) genome, fEleEle1, primary haplotype.</title>
        <authorList>
            <person name="Myers G."/>
            <person name="Meyer A."/>
            <person name="Fedrigo O."/>
            <person name="Formenti G."/>
            <person name="Rhie A."/>
            <person name="Tracey A."/>
            <person name="Sims Y."/>
            <person name="Jarvis E.D."/>
        </authorList>
    </citation>
    <scope>NUCLEOTIDE SEQUENCE [LARGE SCALE GENOMIC DNA]</scope>
</reference>
<dbReference type="InterPro" id="IPR003961">
    <property type="entry name" value="FN3_dom"/>
</dbReference>
<evidence type="ECO:0000256" key="6">
    <source>
        <dbReference type="ARBA" id="ARBA00023170"/>
    </source>
</evidence>
<dbReference type="Proteomes" id="UP000314983">
    <property type="component" value="Chromosome 17"/>
</dbReference>
<feature type="region of interest" description="Disordered" evidence="8">
    <location>
        <begin position="518"/>
        <end position="540"/>
    </location>
</feature>
<organism evidence="11 12">
    <name type="scientific">Electrophorus electricus</name>
    <name type="common">Electric eel</name>
    <name type="synonym">Gymnotus electricus</name>
    <dbReference type="NCBI Taxonomy" id="8005"/>
    <lineage>
        <taxon>Eukaryota</taxon>
        <taxon>Metazoa</taxon>
        <taxon>Chordata</taxon>
        <taxon>Craniata</taxon>
        <taxon>Vertebrata</taxon>
        <taxon>Euteleostomi</taxon>
        <taxon>Actinopterygii</taxon>
        <taxon>Neopterygii</taxon>
        <taxon>Teleostei</taxon>
        <taxon>Ostariophysi</taxon>
        <taxon>Gymnotiformes</taxon>
        <taxon>Gymnotoidei</taxon>
        <taxon>Gymnotidae</taxon>
        <taxon>Electrophorus</taxon>
    </lineage>
</organism>
<dbReference type="PANTHER" id="PTHR23037:SF44">
    <property type="entry name" value="LEPTIN RECEPTOR"/>
    <property type="match status" value="1"/>
</dbReference>
<evidence type="ECO:0000313" key="11">
    <source>
        <dbReference type="Ensembl" id="ENSEEEP00000053265.1"/>
    </source>
</evidence>
<proteinExistence type="predicted"/>
<evidence type="ECO:0000256" key="3">
    <source>
        <dbReference type="ARBA" id="ARBA00022729"/>
    </source>
</evidence>
<keyword evidence="7" id="KW-0325">Glycoprotein</keyword>
<feature type="region of interest" description="Disordered" evidence="8">
    <location>
        <begin position="404"/>
        <end position="434"/>
    </location>
</feature>
<evidence type="ECO:0000259" key="10">
    <source>
        <dbReference type="PROSITE" id="PS50853"/>
    </source>
</evidence>
<dbReference type="AlphaFoldDB" id="A0AAY5E8R0"/>